<dbReference type="UniPathway" id="UPA00326"/>
<keyword evidence="6 10" id="KW-0560">Oxidoreductase</keyword>
<dbReference type="PANTHER" id="PTHR23409:SF18">
    <property type="entry name" value="RIBONUCLEOSIDE-DIPHOSPHATE REDUCTASE SUBUNIT M2"/>
    <property type="match status" value="1"/>
</dbReference>
<reference evidence="10" key="1">
    <citation type="submission" date="2007-04" db="EMBL/GenBank/DDBJ databases">
        <authorList>
            <person name="Fulton L."/>
            <person name="Clifton S."/>
            <person name="Fulton B."/>
            <person name="Xu J."/>
            <person name="Minx P."/>
            <person name="Pepin K.H."/>
            <person name="Johnson M."/>
            <person name="Thiruvilangam P."/>
            <person name="Bhonagiri V."/>
            <person name="Nash W.E."/>
            <person name="Mardis E.R."/>
            <person name="Wilson R.K."/>
        </authorList>
    </citation>
    <scope>NUCLEOTIDE SEQUENCE [LARGE SCALE GENOMIC DNA]</scope>
    <source>
        <strain evidence="10">ATCC 17982</strain>
    </source>
</reference>
<evidence type="ECO:0000256" key="3">
    <source>
        <dbReference type="ARBA" id="ARBA00011209"/>
    </source>
</evidence>
<dbReference type="NCBIfam" id="NF007182">
    <property type="entry name" value="PRK09614.1-1"/>
    <property type="match status" value="1"/>
</dbReference>
<comment type="catalytic activity">
    <reaction evidence="9">
        <text>a 2'-deoxyribonucleoside 5'-diphosphate + [thioredoxin]-disulfide + H2O = a ribonucleoside 5'-diphosphate + [thioredoxin]-dithiol</text>
        <dbReference type="Rhea" id="RHEA:23252"/>
        <dbReference type="Rhea" id="RHEA-COMP:10698"/>
        <dbReference type="Rhea" id="RHEA-COMP:10700"/>
        <dbReference type="ChEBI" id="CHEBI:15377"/>
        <dbReference type="ChEBI" id="CHEBI:29950"/>
        <dbReference type="ChEBI" id="CHEBI:50058"/>
        <dbReference type="ChEBI" id="CHEBI:57930"/>
        <dbReference type="ChEBI" id="CHEBI:73316"/>
        <dbReference type="EC" id="1.17.4.1"/>
    </reaction>
</comment>
<name>A7BB35_9ACTO</name>
<evidence type="ECO:0000256" key="8">
    <source>
        <dbReference type="ARBA" id="ARBA00023116"/>
    </source>
</evidence>
<keyword evidence="5" id="KW-0479">Metal-binding</keyword>
<evidence type="ECO:0000256" key="9">
    <source>
        <dbReference type="ARBA" id="ARBA00047754"/>
    </source>
</evidence>
<dbReference type="GO" id="GO:0046872">
    <property type="term" value="F:metal ion binding"/>
    <property type="evidence" value="ECO:0007669"/>
    <property type="project" value="UniProtKB-KW"/>
</dbReference>
<dbReference type="CDD" id="cd01049">
    <property type="entry name" value="RNRR2"/>
    <property type="match status" value="1"/>
</dbReference>
<dbReference type="InterPro" id="IPR033909">
    <property type="entry name" value="RNR_small"/>
</dbReference>
<dbReference type="Gene3D" id="1.10.620.20">
    <property type="entry name" value="Ribonucleotide Reductase, subunit A"/>
    <property type="match status" value="1"/>
</dbReference>
<dbReference type="Pfam" id="PF00268">
    <property type="entry name" value="Ribonuc_red_sm"/>
    <property type="match status" value="1"/>
</dbReference>
<keyword evidence="8" id="KW-0215">Deoxyribonucleotide synthesis</keyword>
<dbReference type="NCBIfam" id="NF010572">
    <property type="entry name" value="PRK13965.1"/>
    <property type="match status" value="1"/>
</dbReference>
<dbReference type="InterPro" id="IPR026494">
    <property type="entry name" value="RNR_NrdF-like"/>
</dbReference>
<evidence type="ECO:0000313" key="10">
    <source>
        <dbReference type="EMBL" id="EDN80409.1"/>
    </source>
</evidence>
<keyword evidence="11" id="KW-1185">Reference proteome</keyword>
<dbReference type="InterPro" id="IPR009078">
    <property type="entry name" value="Ferritin-like_SF"/>
</dbReference>
<dbReference type="GO" id="GO:0005971">
    <property type="term" value="C:ribonucleoside-diphosphate reductase complex"/>
    <property type="evidence" value="ECO:0007669"/>
    <property type="project" value="InterPro"/>
</dbReference>
<comment type="cofactor">
    <cofactor evidence="1">
        <name>Fe cation</name>
        <dbReference type="ChEBI" id="CHEBI:24875"/>
    </cofactor>
</comment>
<dbReference type="GO" id="GO:0004748">
    <property type="term" value="F:ribonucleoside-diphosphate reductase activity, thioredoxin disulfide as acceptor"/>
    <property type="evidence" value="ECO:0007669"/>
    <property type="project" value="UniProtKB-EC"/>
</dbReference>
<evidence type="ECO:0000256" key="1">
    <source>
        <dbReference type="ARBA" id="ARBA00001962"/>
    </source>
</evidence>
<proteinExistence type="inferred from homology"/>
<organism evidence="10 11">
    <name type="scientific">Schaalia dentiphila ATCC 17982</name>
    <dbReference type="NCBI Taxonomy" id="411466"/>
    <lineage>
        <taxon>Bacteria</taxon>
        <taxon>Bacillati</taxon>
        <taxon>Actinomycetota</taxon>
        <taxon>Actinomycetes</taxon>
        <taxon>Actinomycetales</taxon>
        <taxon>Actinomycetaceae</taxon>
        <taxon>Schaalia</taxon>
        <taxon>Schaalia dentiphila</taxon>
    </lineage>
</organism>
<comment type="subunit">
    <text evidence="3">Tetramer of two alpha and two beta subunits.</text>
</comment>
<dbReference type="InterPro" id="IPR012348">
    <property type="entry name" value="RNR-like"/>
</dbReference>
<accession>A7BB35</accession>
<dbReference type="InterPro" id="IPR000358">
    <property type="entry name" value="RNR_small_fam"/>
</dbReference>
<keyword evidence="7" id="KW-0408">Iron</keyword>
<dbReference type="NCBIfam" id="NF007183">
    <property type="entry name" value="PRK09614.1-2"/>
    <property type="match status" value="1"/>
</dbReference>
<evidence type="ECO:0000256" key="7">
    <source>
        <dbReference type="ARBA" id="ARBA00023004"/>
    </source>
</evidence>
<dbReference type="eggNOG" id="COG0208">
    <property type="taxonomic scope" value="Bacteria"/>
</dbReference>
<dbReference type="PANTHER" id="PTHR23409">
    <property type="entry name" value="RIBONUCLEOSIDE-DIPHOSPHATE REDUCTASE SMALL CHAIN"/>
    <property type="match status" value="1"/>
</dbReference>
<dbReference type="EC" id="1.17.4.1" evidence="4"/>
<dbReference type="EMBL" id="AAYI02000004">
    <property type="protein sequence ID" value="EDN80409.1"/>
    <property type="molecule type" value="Genomic_DNA"/>
</dbReference>
<dbReference type="AlphaFoldDB" id="A7BB35"/>
<evidence type="ECO:0000256" key="4">
    <source>
        <dbReference type="ARBA" id="ARBA00012274"/>
    </source>
</evidence>
<evidence type="ECO:0000313" key="11">
    <source>
        <dbReference type="Proteomes" id="UP000003553"/>
    </source>
</evidence>
<dbReference type="NCBIfam" id="TIGR04171">
    <property type="entry name" value="RNR_1b_NrdF"/>
    <property type="match status" value="1"/>
</dbReference>
<sequence>MPAEAVSAGHGLDVTTVTGIFTHNLKGIEDGQGRAVVVEGEGLVNVGEGGRRHGEHDTAPAFTEVTSSTKHGSPASSRASHPLSWTLYARPPRPRPSDTAHRGAPMATEPVFEAINWNKIQDDKDLEVWDRLTGNFWLPEKIPLSNDLPSWKTLTKDEQLMTNRVFTGLTLLDTLQGTVGAVSLIPDARTPHEEAVYTNIAFMESVHAKSYSSIFSTLLSTEEINESFRWSNENEALQKKAEIVKSYYDGNDPEKRKVASTMLESFLFYSGFYAPMYWSSHAKLTNTADLIRLIIRDEAVHGYYIGYKYQLAVNESSQERQDDLRDYTYSLLYELYENEEQYTEDLYDPLGLTEDVKKFLRYNANKALMNLGYEALFPADATDVNPAILAALSPNADENHDFFSGSGSSYVMGEVVDTEDEDWDF</sequence>
<evidence type="ECO:0000256" key="5">
    <source>
        <dbReference type="ARBA" id="ARBA00022723"/>
    </source>
</evidence>
<dbReference type="Proteomes" id="UP000003553">
    <property type="component" value="Unassembled WGS sequence"/>
</dbReference>
<gene>
    <name evidence="10" type="ORF">ACTODO_00852</name>
</gene>
<evidence type="ECO:0000256" key="2">
    <source>
        <dbReference type="ARBA" id="ARBA00009303"/>
    </source>
</evidence>
<protein>
    <recommendedName>
        <fullName evidence="4">ribonucleoside-diphosphate reductase</fullName>
        <ecNumber evidence="4">1.17.4.1</ecNumber>
    </recommendedName>
</protein>
<reference evidence="10" key="2">
    <citation type="submission" date="2015-05" db="EMBL/GenBank/DDBJ databases">
        <title>Draft genome sequence of Actinomyces odontolyticus (ATCC 17982).</title>
        <authorList>
            <person name="Sudarsanam P."/>
            <person name="Ley R."/>
            <person name="Guruge J."/>
            <person name="Turnbaugh P.J."/>
            <person name="Mahowald M."/>
            <person name="Liep D."/>
            <person name="Gordon J."/>
        </authorList>
    </citation>
    <scope>NUCLEOTIDE SEQUENCE</scope>
    <source>
        <strain evidence="10">ATCC 17982</strain>
    </source>
</reference>
<dbReference type="HOGENOM" id="CLU_052495_0_0_11"/>
<evidence type="ECO:0000256" key="6">
    <source>
        <dbReference type="ARBA" id="ARBA00023002"/>
    </source>
</evidence>
<comment type="similarity">
    <text evidence="2">Belongs to the ribonucleoside diphosphate reductase small chain family.</text>
</comment>
<comment type="caution">
    <text evidence="10">The sequence shown here is derived from an EMBL/GenBank/DDBJ whole genome shotgun (WGS) entry which is preliminary data.</text>
</comment>
<dbReference type="SUPFAM" id="SSF47240">
    <property type="entry name" value="Ferritin-like"/>
    <property type="match status" value="1"/>
</dbReference>
<dbReference type="GO" id="GO:0009263">
    <property type="term" value="P:deoxyribonucleotide biosynthetic process"/>
    <property type="evidence" value="ECO:0007669"/>
    <property type="project" value="UniProtKB-KW"/>
</dbReference>